<sequence>MFRGVHSAELDLGPPGQLEIQPQAMELIHAAGFGHVCRLGACVTKHVTFPQGWEIGRRLPFQNLLRLSKSGQEPDMECLSEKRVASQNLAPNLAGQFRLQKTLQVVAKFVSFYGISISTRGAAQKWCIKVQGYQNPKVKEEEGGSNTTLDYTLGAVHQKADMIHLLRVMLGAELYSGSKVVYGRVSDFAVEAAINWSSLDLNGSPFVDGKGRPWNLEVTFGVMWPYHESSALFTVLEAVSSV</sequence>
<dbReference type="AlphaFoldDB" id="A0AAV7TJJ8"/>
<proteinExistence type="predicted"/>
<organism evidence="1 2">
    <name type="scientific">Pleurodeles waltl</name>
    <name type="common">Iberian ribbed newt</name>
    <dbReference type="NCBI Taxonomy" id="8319"/>
    <lineage>
        <taxon>Eukaryota</taxon>
        <taxon>Metazoa</taxon>
        <taxon>Chordata</taxon>
        <taxon>Craniata</taxon>
        <taxon>Vertebrata</taxon>
        <taxon>Euteleostomi</taxon>
        <taxon>Amphibia</taxon>
        <taxon>Batrachia</taxon>
        <taxon>Caudata</taxon>
        <taxon>Salamandroidea</taxon>
        <taxon>Salamandridae</taxon>
        <taxon>Pleurodelinae</taxon>
        <taxon>Pleurodeles</taxon>
    </lineage>
</organism>
<comment type="caution">
    <text evidence="1">The sequence shown here is derived from an EMBL/GenBank/DDBJ whole genome shotgun (WGS) entry which is preliminary data.</text>
</comment>
<accession>A0AAV7TJJ8</accession>
<dbReference type="Proteomes" id="UP001066276">
    <property type="component" value="Chromosome 3_2"/>
</dbReference>
<gene>
    <name evidence="1" type="ORF">NDU88_002045</name>
</gene>
<evidence type="ECO:0000313" key="2">
    <source>
        <dbReference type="Proteomes" id="UP001066276"/>
    </source>
</evidence>
<name>A0AAV7TJJ8_PLEWA</name>
<reference evidence="1" key="1">
    <citation type="journal article" date="2022" name="bioRxiv">
        <title>Sequencing and chromosome-scale assembly of the giantPleurodeles waltlgenome.</title>
        <authorList>
            <person name="Brown T."/>
            <person name="Elewa A."/>
            <person name="Iarovenko S."/>
            <person name="Subramanian E."/>
            <person name="Araus A.J."/>
            <person name="Petzold A."/>
            <person name="Susuki M."/>
            <person name="Suzuki K.-i.T."/>
            <person name="Hayashi T."/>
            <person name="Toyoda A."/>
            <person name="Oliveira C."/>
            <person name="Osipova E."/>
            <person name="Leigh N.D."/>
            <person name="Simon A."/>
            <person name="Yun M.H."/>
        </authorList>
    </citation>
    <scope>NUCLEOTIDE SEQUENCE</scope>
    <source>
        <strain evidence="1">20211129_DDA</strain>
        <tissue evidence="1">Liver</tissue>
    </source>
</reference>
<protein>
    <submittedName>
        <fullName evidence="1">Uncharacterized protein</fullName>
    </submittedName>
</protein>
<keyword evidence="2" id="KW-1185">Reference proteome</keyword>
<dbReference type="EMBL" id="JANPWB010000006">
    <property type="protein sequence ID" value="KAJ1176778.1"/>
    <property type="molecule type" value="Genomic_DNA"/>
</dbReference>
<evidence type="ECO:0000313" key="1">
    <source>
        <dbReference type="EMBL" id="KAJ1176778.1"/>
    </source>
</evidence>